<dbReference type="AlphaFoldDB" id="A0A919FXL0"/>
<dbReference type="PROSITE" id="PS50931">
    <property type="entry name" value="HTH_LYSR"/>
    <property type="match status" value="1"/>
</dbReference>
<reference evidence="6" key="2">
    <citation type="submission" date="2020-09" db="EMBL/GenBank/DDBJ databases">
        <authorList>
            <person name="Sun Q."/>
            <person name="Ohkuma M."/>
        </authorList>
    </citation>
    <scope>NUCLEOTIDE SEQUENCE</scope>
    <source>
        <strain evidence="6">JCM 5069</strain>
    </source>
</reference>
<keyword evidence="3" id="KW-0238">DNA-binding</keyword>
<evidence type="ECO:0000256" key="2">
    <source>
        <dbReference type="ARBA" id="ARBA00023015"/>
    </source>
</evidence>
<keyword evidence="2" id="KW-0805">Transcription regulation</keyword>
<evidence type="ECO:0000256" key="4">
    <source>
        <dbReference type="ARBA" id="ARBA00023163"/>
    </source>
</evidence>
<dbReference type="SUPFAM" id="SSF46785">
    <property type="entry name" value="Winged helix' DNA-binding domain"/>
    <property type="match status" value="1"/>
</dbReference>
<dbReference type="Pfam" id="PF03466">
    <property type="entry name" value="LysR_substrate"/>
    <property type="match status" value="1"/>
</dbReference>
<name>A0A919FXL0_9ACTN</name>
<evidence type="ECO:0000313" key="6">
    <source>
        <dbReference type="EMBL" id="GHH73893.1"/>
    </source>
</evidence>
<dbReference type="GO" id="GO:0003700">
    <property type="term" value="F:DNA-binding transcription factor activity"/>
    <property type="evidence" value="ECO:0007669"/>
    <property type="project" value="InterPro"/>
</dbReference>
<organism evidence="6 7">
    <name type="scientific">Streptomyces sulfonofaciens</name>
    <dbReference type="NCBI Taxonomy" id="68272"/>
    <lineage>
        <taxon>Bacteria</taxon>
        <taxon>Bacillati</taxon>
        <taxon>Actinomycetota</taxon>
        <taxon>Actinomycetes</taxon>
        <taxon>Kitasatosporales</taxon>
        <taxon>Streptomycetaceae</taxon>
        <taxon>Streptomyces</taxon>
    </lineage>
</organism>
<dbReference type="PANTHER" id="PTHR30346">
    <property type="entry name" value="TRANSCRIPTIONAL DUAL REGULATOR HCAR-RELATED"/>
    <property type="match status" value="1"/>
</dbReference>
<accession>A0A919FXL0</accession>
<dbReference type="GO" id="GO:0003677">
    <property type="term" value="F:DNA binding"/>
    <property type="evidence" value="ECO:0007669"/>
    <property type="project" value="UniProtKB-KW"/>
</dbReference>
<evidence type="ECO:0000256" key="3">
    <source>
        <dbReference type="ARBA" id="ARBA00023125"/>
    </source>
</evidence>
<comment type="caution">
    <text evidence="6">The sequence shown here is derived from an EMBL/GenBank/DDBJ whole genome shotgun (WGS) entry which is preliminary data.</text>
</comment>
<dbReference type="Proteomes" id="UP000603708">
    <property type="component" value="Unassembled WGS sequence"/>
</dbReference>
<dbReference type="Gene3D" id="1.10.10.10">
    <property type="entry name" value="Winged helix-like DNA-binding domain superfamily/Winged helix DNA-binding domain"/>
    <property type="match status" value="1"/>
</dbReference>
<dbReference type="CDD" id="cd05466">
    <property type="entry name" value="PBP2_LTTR_substrate"/>
    <property type="match status" value="1"/>
</dbReference>
<feature type="domain" description="HTH lysR-type" evidence="5">
    <location>
        <begin position="1"/>
        <end position="32"/>
    </location>
</feature>
<evidence type="ECO:0000259" key="5">
    <source>
        <dbReference type="PROSITE" id="PS50931"/>
    </source>
</evidence>
<gene>
    <name evidence="6" type="ORF">GCM10018793_13670</name>
</gene>
<comment type="similarity">
    <text evidence="1">Belongs to the LysR transcriptional regulatory family.</text>
</comment>
<dbReference type="Gene3D" id="3.40.190.290">
    <property type="match status" value="1"/>
</dbReference>
<dbReference type="InterPro" id="IPR005119">
    <property type="entry name" value="LysR_subst-bd"/>
</dbReference>
<sequence length="264" mass="27676">MSQPSVSRSVSTLEAELGVALLVRHREGVTLTEAGARAVAHARESVRHFDLLHAEVAAVSGRVTGTLRLASVPSATGALVSSPLRAFARNNPQVQVRLLEGSDQEVRDWLGQGAVDVGVVTLPAPNLHTVLLDTHEMVAVLPASHRLAARPAVTYQELAGEPFVCPTGGCAQVFMAVARTVAVHFDVAFEARELSAVLEMVRAGLGVSILPTLGLPSDLGAVVTRPLEPRTPRSLAVAVDARAGSSPAARAFMAQVAEAVCEQR</sequence>
<keyword evidence="7" id="KW-1185">Reference proteome</keyword>
<dbReference type="InterPro" id="IPR036388">
    <property type="entry name" value="WH-like_DNA-bd_sf"/>
</dbReference>
<evidence type="ECO:0000313" key="7">
    <source>
        <dbReference type="Proteomes" id="UP000603708"/>
    </source>
</evidence>
<dbReference type="InterPro" id="IPR036390">
    <property type="entry name" value="WH_DNA-bd_sf"/>
</dbReference>
<dbReference type="Pfam" id="PF00126">
    <property type="entry name" value="HTH_1"/>
    <property type="match status" value="1"/>
</dbReference>
<reference evidence="6" key="1">
    <citation type="journal article" date="2014" name="Int. J. Syst. Evol. Microbiol.">
        <title>Complete genome sequence of Corynebacterium casei LMG S-19264T (=DSM 44701T), isolated from a smear-ripened cheese.</title>
        <authorList>
            <consortium name="US DOE Joint Genome Institute (JGI-PGF)"/>
            <person name="Walter F."/>
            <person name="Albersmeier A."/>
            <person name="Kalinowski J."/>
            <person name="Ruckert C."/>
        </authorList>
    </citation>
    <scope>NUCLEOTIDE SEQUENCE</scope>
    <source>
        <strain evidence="6">JCM 5069</strain>
    </source>
</reference>
<keyword evidence="4" id="KW-0804">Transcription</keyword>
<dbReference type="InterPro" id="IPR000847">
    <property type="entry name" value="LysR_HTH_N"/>
</dbReference>
<dbReference type="PANTHER" id="PTHR30346:SF0">
    <property type="entry name" value="HCA OPERON TRANSCRIPTIONAL ACTIVATOR HCAR"/>
    <property type="match status" value="1"/>
</dbReference>
<protein>
    <submittedName>
        <fullName evidence="6">LysR family transcriptional regulator</fullName>
    </submittedName>
</protein>
<evidence type="ECO:0000256" key="1">
    <source>
        <dbReference type="ARBA" id="ARBA00009437"/>
    </source>
</evidence>
<proteinExistence type="inferred from homology"/>
<dbReference type="EMBL" id="BNCD01000003">
    <property type="protein sequence ID" value="GHH73893.1"/>
    <property type="molecule type" value="Genomic_DNA"/>
</dbReference>
<dbReference type="SUPFAM" id="SSF53850">
    <property type="entry name" value="Periplasmic binding protein-like II"/>
    <property type="match status" value="1"/>
</dbReference>
<dbReference type="GO" id="GO:0032993">
    <property type="term" value="C:protein-DNA complex"/>
    <property type="evidence" value="ECO:0007669"/>
    <property type="project" value="TreeGrafter"/>
</dbReference>